<dbReference type="OrthoDB" id="9796019at2"/>
<evidence type="ECO:0000256" key="2">
    <source>
        <dbReference type="ARBA" id="ARBA00023125"/>
    </source>
</evidence>
<organism evidence="6 7">
    <name type="scientific">Pseudonocardia hierapolitana</name>
    <dbReference type="NCBI Taxonomy" id="1128676"/>
    <lineage>
        <taxon>Bacteria</taxon>
        <taxon>Bacillati</taxon>
        <taxon>Actinomycetota</taxon>
        <taxon>Actinomycetes</taxon>
        <taxon>Pseudonocardiales</taxon>
        <taxon>Pseudonocardiaceae</taxon>
        <taxon>Pseudonocardia</taxon>
    </lineage>
</organism>
<feature type="domain" description="HTH tetR-type" evidence="5">
    <location>
        <begin position="13"/>
        <end position="73"/>
    </location>
</feature>
<dbReference type="InterPro" id="IPR001647">
    <property type="entry name" value="HTH_TetR"/>
</dbReference>
<evidence type="ECO:0000259" key="5">
    <source>
        <dbReference type="PROSITE" id="PS50977"/>
    </source>
</evidence>
<name>A0A561SJU4_9PSEU</name>
<dbReference type="PRINTS" id="PR00455">
    <property type="entry name" value="HTHTETR"/>
</dbReference>
<keyword evidence="7" id="KW-1185">Reference proteome</keyword>
<dbReference type="SUPFAM" id="SSF48498">
    <property type="entry name" value="Tetracyclin repressor-like, C-terminal domain"/>
    <property type="match status" value="1"/>
</dbReference>
<gene>
    <name evidence="6" type="ORF">FHX44_11988</name>
</gene>
<dbReference type="InterPro" id="IPR009057">
    <property type="entry name" value="Homeodomain-like_sf"/>
</dbReference>
<evidence type="ECO:0000256" key="1">
    <source>
        <dbReference type="ARBA" id="ARBA00023015"/>
    </source>
</evidence>
<dbReference type="Gene3D" id="1.10.357.10">
    <property type="entry name" value="Tetracycline Repressor, domain 2"/>
    <property type="match status" value="1"/>
</dbReference>
<dbReference type="InterPro" id="IPR036271">
    <property type="entry name" value="Tet_transcr_reg_TetR-rel_C_sf"/>
</dbReference>
<dbReference type="PANTHER" id="PTHR30055">
    <property type="entry name" value="HTH-TYPE TRANSCRIPTIONAL REGULATOR RUTR"/>
    <property type="match status" value="1"/>
</dbReference>
<dbReference type="GO" id="GO:0000976">
    <property type="term" value="F:transcription cis-regulatory region binding"/>
    <property type="evidence" value="ECO:0007669"/>
    <property type="project" value="TreeGrafter"/>
</dbReference>
<sequence length="191" mass="20261">MSQDVTGTDPRVVRTRRDVVDAATAILRDQGWSAVTHGEVAKRAGYSKATVYTHWPTRLDLVGAAVTQICDSAGHPHPTGDLRGDLVRGLVDFADDLASGHLARVLGGAIERAGDDPVVDRLREQLYVAGTRSLDAVLRDHLAPVDVEPSLLLLVGGVLARASFQAGPIGEAFVEDLVDRVLAAVTLLNAD</sequence>
<dbReference type="InterPro" id="IPR011075">
    <property type="entry name" value="TetR_C"/>
</dbReference>
<dbReference type="PANTHER" id="PTHR30055:SF234">
    <property type="entry name" value="HTH-TYPE TRANSCRIPTIONAL REGULATOR BETI"/>
    <property type="match status" value="1"/>
</dbReference>
<evidence type="ECO:0000256" key="4">
    <source>
        <dbReference type="PROSITE-ProRule" id="PRU00335"/>
    </source>
</evidence>
<keyword evidence="3" id="KW-0804">Transcription</keyword>
<keyword evidence="1" id="KW-0805">Transcription regulation</keyword>
<dbReference type="InterPro" id="IPR050109">
    <property type="entry name" value="HTH-type_TetR-like_transc_reg"/>
</dbReference>
<reference evidence="6 7" key="1">
    <citation type="submission" date="2019-06" db="EMBL/GenBank/DDBJ databases">
        <title>Sequencing the genomes of 1000 actinobacteria strains.</title>
        <authorList>
            <person name="Klenk H.-P."/>
        </authorList>
    </citation>
    <scope>NUCLEOTIDE SEQUENCE [LARGE SCALE GENOMIC DNA]</scope>
    <source>
        <strain evidence="6 7">DSM 45671</strain>
    </source>
</reference>
<dbReference type="GO" id="GO:0003700">
    <property type="term" value="F:DNA-binding transcription factor activity"/>
    <property type="evidence" value="ECO:0007669"/>
    <property type="project" value="TreeGrafter"/>
</dbReference>
<keyword evidence="2 4" id="KW-0238">DNA-binding</keyword>
<dbReference type="RefSeq" id="WP_147254364.1">
    <property type="nucleotide sequence ID" value="NZ_VIWU01000001.1"/>
</dbReference>
<dbReference type="Proteomes" id="UP000321261">
    <property type="component" value="Unassembled WGS sequence"/>
</dbReference>
<dbReference type="EMBL" id="VIWU01000001">
    <property type="protein sequence ID" value="TWF75104.1"/>
    <property type="molecule type" value="Genomic_DNA"/>
</dbReference>
<evidence type="ECO:0000256" key="3">
    <source>
        <dbReference type="ARBA" id="ARBA00023163"/>
    </source>
</evidence>
<proteinExistence type="predicted"/>
<comment type="caution">
    <text evidence="6">The sequence shown here is derived from an EMBL/GenBank/DDBJ whole genome shotgun (WGS) entry which is preliminary data.</text>
</comment>
<dbReference type="AlphaFoldDB" id="A0A561SJU4"/>
<feature type="DNA-binding region" description="H-T-H motif" evidence="4">
    <location>
        <begin position="36"/>
        <end position="55"/>
    </location>
</feature>
<protein>
    <submittedName>
        <fullName evidence="6">TetR family transcriptional regulator</fullName>
    </submittedName>
</protein>
<accession>A0A561SJU4</accession>
<evidence type="ECO:0000313" key="6">
    <source>
        <dbReference type="EMBL" id="TWF75104.1"/>
    </source>
</evidence>
<evidence type="ECO:0000313" key="7">
    <source>
        <dbReference type="Proteomes" id="UP000321261"/>
    </source>
</evidence>
<dbReference type="Pfam" id="PF00440">
    <property type="entry name" value="TetR_N"/>
    <property type="match status" value="1"/>
</dbReference>
<dbReference type="Pfam" id="PF16859">
    <property type="entry name" value="TetR_C_11"/>
    <property type="match status" value="1"/>
</dbReference>
<dbReference type="PROSITE" id="PS50977">
    <property type="entry name" value="HTH_TETR_2"/>
    <property type="match status" value="1"/>
</dbReference>
<dbReference type="SUPFAM" id="SSF46689">
    <property type="entry name" value="Homeodomain-like"/>
    <property type="match status" value="1"/>
</dbReference>